<feature type="region of interest" description="Disordered" evidence="1">
    <location>
        <begin position="1"/>
        <end position="87"/>
    </location>
</feature>
<sequence>MEVGGLRDDDEDWSDNSADEGETNNEWEDAQRLVEVEDGNSAEKSDASTDEGPLNACTEPPQQNKAEAYQEPAHNGDQDPNSAESRVLGNGVGFIHHIIGDLQQGLVIHTEDVDTDTISPFLV</sequence>
<reference evidence="2" key="1">
    <citation type="submission" date="2023-03" db="EMBL/GenBank/DDBJ databases">
        <title>Massive genome expansion in bonnet fungi (Mycena s.s.) driven by repeated elements and novel gene families across ecological guilds.</title>
        <authorList>
            <consortium name="Lawrence Berkeley National Laboratory"/>
            <person name="Harder C.B."/>
            <person name="Miyauchi S."/>
            <person name="Viragh M."/>
            <person name="Kuo A."/>
            <person name="Thoen E."/>
            <person name="Andreopoulos B."/>
            <person name="Lu D."/>
            <person name="Skrede I."/>
            <person name="Drula E."/>
            <person name="Henrissat B."/>
            <person name="Morin E."/>
            <person name="Kohler A."/>
            <person name="Barry K."/>
            <person name="LaButti K."/>
            <person name="Morin E."/>
            <person name="Salamov A."/>
            <person name="Lipzen A."/>
            <person name="Mereny Z."/>
            <person name="Hegedus B."/>
            <person name="Baldrian P."/>
            <person name="Stursova M."/>
            <person name="Weitz H."/>
            <person name="Taylor A."/>
            <person name="Grigoriev I.V."/>
            <person name="Nagy L.G."/>
            <person name="Martin F."/>
            <person name="Kauserud H."/>
        </authorList>
    </citation>
    <scope>NUCLEOTIDE SEQUENCE</scope>
    <source>
        <strain evidence="2">CBHHK200</strain>
    </source>
</reference>
<keyword evidence="3" id="KW-1185">Reference proteome</keyword>
<comment type="caution">
    <text evidence="2">The sequence shown here is derived from an EMBL/GenBank/DDBJ whole genome shotgun (WGS) entry which is preliminary data.</text>
</comment>
<gene>
    <name evidence="2" type="ORF">C8F04DRAFT_1250333</name>
</gene>
<proteinExistence type="predicted"/>
<organism evidence="2 3">
    <name type="scientific">Mycena alexandri</name>
    <dbReference type="NCBI Taxonomy" id="1745969"/>
    <lineage>
        <taxon>Eukaryota</taxon>
        <taxon>Fungi</taxon>
        <taxon>Dikarya</taxon>
        <taxon>Basidiomycota</taxon>
        <taxon>Agaricomycotina</taxon>
        <taxon>Agaricomycetes</taxon>
        <taxon>Agaricomycetidae</taxon>
        <taxon>Agaricales</taxon>
        <taxon>Marasmiineae</taxon>
        <taxon>Mycenaceae</taxon>
        <taxon>Mycena</taxon>
    </lineage>
</organism>
<protein>
    <submittedName>
        <fullName evidence="2">Uncharacterized protein</fullName>
    </submittedName>
</protein>
<dbReference type="Proteomes" id="UP001218188">
    <property type="component" value="Unassembled WGS sequence"/>
</dbReference>
<evidence type="ECO:0000313" key="3">
    <source>
        <dbReference type="Proteomes" id="UP001218188"/>
    </source>
</evidence>
<evidence type="ECO:0000256" key="1">
    <source>
        <dbReference type="SAM" id="MobiDB-lite"/>
    </source>
</evidence>
<feature type="compositionally biased region" description="Basic and acidic residues" evidence="1">
    <location>
        <begin position="29"/>
        <end position="47"/>
    </location>
</feature>
<dbReference type="AlphaFoldDB" id="A0AAD6TFF5"/>
<dbReference type="EMBL" id="JARJCM010000007">
    <property type="protein sequence ID" value="KAJ7044381.1"/>
    <property type="molecule type" value="Genomic_DNA"/>
</dbReference>
<name>A0AAD6TFF5_9AGAR</name>
<evidence type="ECO:0000313" key="2">
    <source>
        <dbReference type="EMBL" id="KAJ7044381.1"/>
    </source>
</evidence>
<accession>A0AAD6TFF5</accession>
<feature type="compositionally biased region" description="Acidic residues" evidence="1">
    <location>
        <begin position="8"/>
        <end position="28"/>
    </location>
</feature>